<dbReference type="GO" id="GO:0097361">
    <property type="term" value="C:cytosolic [4Fe-4S] assembly targeting complex"/>
    <property type="evidence" value="ECO:0007669"/>
    <property type="project" value="TreeGrafter"/>
</dbReference>
<feature type="transmembrane region" description="Helical" evidence="2">
    <location>
        <begin position="445"/>
        <end position="467"/>
    </location>
</feature>
<proteinExistence type="predicted"/>
<sequence length="534" mass="63107">MYKPKMIENEKNLHCQLKHQLPVSMVILDSKLTQNQRLLCQECIDNFESEQKYKTIGFKKIVQKIEENKQSQLNIIENLIITNIKQVESFQIQINNLKSMVLQQLDQLLNNTKDWILNLKQTGSKLSEYSFFKELDLIIINQQNNKDDQINCQNQIKKLNQSQITKINSKLEQFKLFQEYQQLKDILNKLNEQTSNMSIIQQQQQLNPNQLLFIDYKIEQQEDCRAIVFDSTGKIMVSACGKLIIIWNFNNGKIKKVQSLSQHQNNVSCLIYSKINNYFISGSQDGSIILWKQLNNNQWQSSKPQCEHKNGISCIILTQNEDQLFSGSYDSMINVWKIDFINNQLTFFYSLQKHTRLVNQLSLNESERVLVSCGYDQLIIIWQKDANNKWTFQYVVKQSIEDYGAQVKFLKEDQFILVPYSTKFICLFQQKDGQFQEIVEKKVKLIYFGVTAPQLFYYLSFFPIIYIKDKNLICLRYHEKIIILKEQIDGQLLIVQELDCQHWNISGTVTKNGQYLIYWSGKKNNYEIYEIQYK</sequence>
<keyword evidence="2" id="KW-1133">Transmembrane helix</keyword>
<dbReference type="AlphaFoldDB" id="A0A8S1P124"/>
<dbReference type="GO" id="GO:0016226">
    <property type="term" value="P:iron-sulfur cluster assembly"/>
    <property type="evidence" value="ECO:0007669"/>
    <property type="project" value="TreeGrafter"/>
</dbReference>
<dbReference type="PANTHER" id="PTHR19920">
    <property type="entry name" value="WD40 PROTEIN CIAO1"/>
    <property type="match status" value="1"/>
</dbReference>
<protein>
    <recommendedName>
        <fullName evidence="5">WD40-repeat-containing domain</fullName>
    </recommendedName>
</protein>
<evidence type="ECO:0000313" key="3">
    <source>
        <dbReference type="EMBL" id="CAD8096273.1"/>
    </source>
</evidence>
<keyword evidence="2" id="KW-0812">Transmembrane</keyword>
<keyword evidence="4" id="KW-1185">Reference proteome</keyword>
<dbReference type="PROSITE" id="PS50082">
    <property type="entry name" value="WD_REPEATS_2"/>
    <property type="match status" value="3"/>
</dbReference>
<accession>A0A8S1P124</accession>
<dbReference type="PANTHER" id="PTHR19920:SF0">
    <property type="entry name" value="CYTOSOLIC IRON-SULFUR PROTEIN ASSEMBLY PROTEIN CIAO1-RELATED"/>
    <property type="match status" value="1"/>
</dbReference>
<keyword evidence="1" id="KW-0853">WD repeat</keyword>
<dbReference type="Proteomes" id="UP000688137">
    <property type="component" value="Unassembled WGS sequence"/>
</dbReference>
<dbReference type="Pfam" id="PF00400">
    <property type="entry name" value="WD40"/>
    <property type="match status" value="3"/>
</dbReference>
<feature type="repeat" description="WD" evidence="1">
    <location>
        <begin position="260"/>
        <end position="292"/>
    </location>
</feature>
<dbReference type="SMART" id="SM00320">
    <property type="entry name" value="WD40"/>
    <property type="match status" value="4"/>
</dbReference>
<dbReference type="InterPro" id="IPR001680">
    <property type="entry name" value="WD40_rpt"/>
</dbReference>
<dbReference type="PROSITE" id="PS50294">
    <property type="entry name" value="WD_REPEATS_REGION"/>
    <property type="match status" value="2"/>
</dbReference>
<feature type="repeat" description="WD" evidence="1">
    <location>
        <begin position="351"/>
        <end position="383"/>
    </location>
</feature>
<evidence type="ECO:0000313" key="4">
    <source>
        <dbReference type="Proteomes" id="UP000688137"/>
    </source>
</evidence>
<evidence type="ECO:0000256" key="2">
    <source>
        <dbReference type="SAM" id="Phobius"/>
    </source>
</evidence>
<organism evidence="3 4">
    <name type="scientific">Paramecium primaurelia</name>
    <dbReference type="NCBI Taxonomy" id="5886"/>
    <lineage>
        <taxon>Eukaryota</taxon>
        <taxon>Sar</taxon>
        <taxon>Alveolata</taxon>
        <taxon>Ciliophora</taxon>
        <taxon>Intramacronucleata</taxon>
        <taxon>Oligohymenophorea</taxon>
        <taxon>Peniculida</taxon>
        <taxon>Parameciidae</taxon>
        <taxon>Paramecium</taxon>
    </lineage>
</organism>
<comment type="caution">
    <text evidence="3">The sequence shown here is derived from an EMBL/GenBank/DDBJ whole genome shotgun (WGS) entry which is preliminary data.</text>
</comment>
<keyword evidence="2" id="KW-0472">Membrane</keyword>
<name>A0A8S1P124_PARPR</name>
<evidence type="ECO:0000256" key="1">
    <source>
        <dbReference type="PROSITE-ProRule" id="PRU00221"/>
    </source>
</evidence>
<feature type="repeat" description="WD" evidence="1">
    <location>
        <begin position="305"/>
        <end position="339"/>
    </location>
</feature>
<gene>
    <name evidence="3" type="ORF">PPRIM_AZ9-3.1.T1010008</name>
</gene>
<reference evidence="3" key="1">
    <citation type="submission" date="2021-01" db="EMBL/GenBank/DDBJ databases">
        <authorList>
            <consortium name="Genoscope - CEA"/>
            <person name="William W."/>
        </authorList>
    </citation>
    <scope>NUCLEOTIDE SEQUENCE</scope>
</reference>
<evidence type="ECO:0008006" key="5">
    <source>
        <dbReference type="Google" id="ProtNLM"/>
    </source>
</evidence>
<dbReference type="EMBL" id="CAJJDM010000104">
    <property type="protein sequence ID" value="CAD8096273.1"/>
    <property type="molecule type" value="Genomic_DNA"/>
</dbReference>